<protein>
    <recommendedName>
        <fullName evidence="11">Chromatin remodeling factor mit1</fullName>
    </recommendedName>
</protein>
<dbReference type="InterPro" id="IPR038718">
    <property type="entry name" value="SNF2-like_sf"/>
</dbReference>
<dbReference type="GO" id="GO:0042393">
    <property type="term" value="F:histone binding"/>
    <property type="evidence" value="ECO:0007669"/>
    <property type="project" value="TreeGrafter"/>
</dbReference>
<feature type="region of interest" description="Disordered" evidence="6">
    <location>
        <begin position="1481"/>
        <end position="1588"/>
    </location>
</feature>
<dbReference type="Pfam" id="PF23615">
    <property type="entry name" value="Chromo_MIT1"/>
    <property type="match status" value="1"/>
</dbReference>
<dbReference type="OrthoDB" id="5857104at2759"/>
<dbReference type="SMART" id="SM00490">
    <property type="entry name" value="HELICc"/>
    <property type="match status" value="1"/>
</dbReference>
<accession>A0A4Y9Z2J7</accession>
<feature type="domain" description="Helicase C-terminal" evidence="8">
    <location>
        <begin position="1227"/>
        <end position="1375"/>
    </location>
</feature>
<feature type="compositionally biased region" description="Polar residues" evidence="6">
    <location>
        <begin position="16"/>
        <end position="34"/>
    </location>
</feature>
<dbReference type="InterPro" id="IPR000330">
    <property type="entry name" value="SNF2_N"/>
</dbReference>
<dbReference type="PANTHER" id="PTHR45623">
    <property type="entry name" value="CHROMODOMAIN-HELICASE-DNA-BINDING PROTEIN 3-RELATED-RELATED"/>
    <property type="match status" value="1"/>
</dbReference>
<keyword evidence="2" id="KW-0547">Nucleotide-binding</keyword>
<dbReference type="InterPro" id="IPR016197">
    <property type="entry name" value="Chromo-like_dom_sf"/>
</dbReference>
<feature type="region of interest" description="Disordered" evidence="6">
    <location>
        <begin position="1659"/>
        <end position="1758"/>
    </location>
</feature>
<dbReference type="Pfam" id="PF00271">
    <property type="entry name" value="Helicase_C"/>
    <property type="match status" value="1"/>
</dbReference>
<feature type="compositionally biased region" description="Polar residues" evidence="6">
    <location>
        <begin position="1692"/>
        <end position="1713"/>
    </location>
</feature>
<dbReference type="Pfam" id="PF15446">
    <property type="entry name" value="zf-PHD-like"/>
    <property type="match status" value="1"/>
</dbReference>
<feature type="compositionally biased region" description="Basic residues" evidence="6">
    <location>
        <begin position="361"/>
        <end position="371"/>
    </location>
</feature>
<comment type="subcellular location">
    <subcellularLocation>
        <location evidence="1">Nucleus</location>
    </subcellularLocation>
</comment>
<feature type="domain" description="Helicase ATP-binding" evidence="7">
    <location>
        <begin position="914"/>
        <end position="1091"/>
    </location>
</feature>
<organism evidence="9 10">
    <name type="scientific">Dentipellis fragilis</name>
    <dbReference type="NCBI Taxonomy" id="205917"/>
    <lineage>
        <taxon>Eukaryota</taxon>
        <taxon>Fungi</taxon>
        <taxon>Dikarya</taxon>
        <taxon>Basidiomycota</taxon>
        <taxon>Agaricomycotina</taxon>
        <taxon>Agaricomycetes</taxon>
        <taxon>Russulales</taxon>
        <taxon>Hericiaceae</taxon>
        <taxon>Dentipellis</taxon>
    </lineage>
</organism>
<dbReference type="GO" id="GO:0005634">
    <property type="term" value="C:nucleus"/>
    <property type="evidence" value="ECO:0007669"/>
    <property type="project" value="UniProtKB-SubCell"/>
</dbReference>
<keyword evidence="10" id="KW-1185">Reference proteome</keyword>
<evidence type="ECO:0000313" key="10">
    <source>
        <dbReference type="Proteomes" id="UP000298327"/>
    </source>
</evidence>
<dbReference type="Proteomes" id="UP000298327">
    <property type="component" value="Unassembled WGS sequence"/>
</dbReference>
<evidence type="ECO:0000256" key="1">
    <source>
        <dbReference type="ARBA" id="ARBA00004123"/>
    </source>
</evidence>
<dbReference type="GO" id="GO:0140658">
    <property type="term" value="F:ATP-dependent chromatin remodeler activity"/>
    <property type="evidence" value="ECO:0007669"/>
    <property type="project" value="TreeGrafter"/>
</dbReference>
<dbReference type="GO" id="GO:0000785">
    <property type="term" value="C:chromatin"/>
    <property type="evidence" value="ECO:0007669"/>
    <property type="project" value="TreeGrafter"/>
</dbReference>
<feature type="compositionally biased region" description="Acidic residues" evidence="6">
    <location>
        <begin position="375"/>
        <end position="384"/>
    </location>
</feature>
<dbReference type="InterPro" id="IPR001650">
    <property type="entry name" value="Helicase_C-like"/>
</dbReference>
<dbReference type="InterPro" id="IPR049730">
    <property type="entry name" value="SNF2/RAD54-like_C"/>
</dbReference>
<dbReference type="EMBL" id="SEOQ01000171">
    <property type="protein sequence ID" value="TFY68138.1"/>
    <property type="molecule type" value="Genomic_DNA"/>
</dbReference>
<dbReference type="SUPFAM" id="SSF52540">
    <property type="entry name" value="P-loop containing nucleoside triphosphate hydrolases"/>
    <property type="match status" value="2"/>
</dbReference>
<dbReference type="GO" id="GO:0003682">
    <property type="term" value="F:chromatin binding"/>
    <property type="evidence" value="ECO:0007669"/>
    <property type="project" value="TreeGrafter"/>
</dbReference>
<keyword evidence="3" id="KW-0378">Hydrolase</keyword>
<keyword evidence="5" id="KW-0539">Nucleus</keyword>
<evidence type="ECO:0000259" key="8">
    <source>
        <dbReference type="PROSITE" id="PS51194"/>
    </source>
</evidence>
<dbReference type="CDD" id="cd18793">
    <property type="entry name" value="SF2_C_SNF"/>
    <property type="match status" value="1"/>
</dbReference>
<evidence type="ECO:0000256" key="2">
    <source>
        <dbReference type="ARBA" id="ARBA00022741"/>
    </source>
</evidence>
<feature type="region of interest" description="Disordered" evidence="6">
    <location>
        <begin position="688"/>
        <end position="725"/>
    </location>
</feature>
<reference evidence="9 10" key="1">
    <citation type="submission" date="2019-02" db="EMBL/GenBank/DDBJ databases">
        <title>Genome sequencing of the rare red list fungi Dentipellis fragilis.</title>
        <authorList>
            <person name="Buettner E."/>
            <person name="Kellner H."/>
        </authorList>
    </citation>
    <scope>NUCLEOTIDE SEQUENCE [LARGE SCALE GENOMIC DNA]</scope>
    <source>
        <strain evidence="9 10">DSM 105465</strain>
    </source>
</reference>
<comment type="caution">
    <text evidence="9">The sequence shown here is derived from an EMBL/GenBank/DDBJ whole genome shotgun (WGS) entry which is preliminary data.</text>
</comment>
<dbReference type="InterPro" id="IPR041684">
    <property type="entry name" value="Znf-PHD-like"/>
</dbReference>
<feature type="compositionally biased region" description="Low complexity" evidence="6">
    <location>
        <begin position="208"/>
        <end position="220"/>
    </location>
</feature>
<dbReference type="GO" id="GO:0016887">
    <property type="term" value="F:ATP hydrolysis activity"/>
    <property type="evidence" value="ECO:0007669"/>
    <property type="project" value="TreeGrafter"/>
</dbReference>
<dbReference type="InterPro" id="IPR027417">
    <property type="entry name" value="P-loop_NTPase"/>
</dbReference>
<name>A0A4Y9Z2J7_9AGAM</name>
<dbReference type="Gene3D" id="3.40.50.10810">
    <property type="entry name" value="Tandem AAA-ATPase domain"/>
    <property type="match status" value="1"/>
</dbReference>
<feature type="compositionally biased region" description="Basic residues" evidence="6">
    <location>
        <begin position="1510"/>
        <end position="1523"/>
    </location>
</feature>
<dbReference type="SMART" id="SM00487">
    <property type="entry name" value="DEXDc"/>
    <property type="match status" value="1"/>
</dbReference>
<feature type="region of interest" description="Disordered" evidence="6">
    <location>
        <begin position="358"/>
        <end position="385"/>
    </location>
</feature>
<evidence type="ECO:0000313" key="9">
    <source>
        <dbReference type="EMBL" id="TFY68138.1"/>
    </source>
</evidence>
<feature type="compositionally biased region" description="Basic residues" evidence="6">
    <location>
        <begin position="292"/>
        <end position="307"/>
    </location>
</feature>
<feature type="compositionally biased region" description="Polar residues" evidence="6">
    <location>
        <begin position="1729"/>
        <end position="1738"/>
    </location>
</feature>
<feature type="compositionally biased region" description="Acidic residues" evidence="6">
    <location>
        <begin position="172"/>
        <end position="199"/>
    </location>
</feature>
<dbReference type="GO" id="GO:0003677">
    <property type="term" value="F:DNA binding"/>
    <property type="evidence" value="ECO:0007669"/>
    <property type="project" value="TreeGrafter"/>
</dbReference>
<dbReference type="InterPro" id="IPR056616">
    <property type="entry name" value="Chromo_MIT1"/>
</dbReference>
<evidence type="ECO:0000256" key="6">
    <source>
        <dbReference type="SAM" id="MobiDB-lite"/>
    </source>
</evidence>
<feature type="compositionally biased region" description="Basic and acidic residues" evidence="6">
    <location>
        <begin position="1670"/>
        <end position="1691"/>
    </location>
</feature>
<dbReference type="PANTHER" id="PTHR45623:SF17">
    <property type="entry name" value="CHROMODOMAIN-HELICASE-DNA-BINDING PROTEIN 3-RELATED"/>
    <property type="match status" value="1"/>
</dbReference>
<feature type="compositionally biased region" description="Acidic residues" evidence="6">
    <location>
        <begin position="272"/>
        <end position="287"/>
    </location>
</feature>
<feature type="region of interest" description="Disordered" evidence="6">
    <location>
        <begin position="1"/>
        <end position="45"/>
    </location>
</feature>
<dbReference type="Pfam" id="PF00176">
    <property type="entry name" value="SNF2-rel_dom"/>
    <property type="match status" value="1"/>
</dbReference>
<feature type="compositionally biased region" description="Basic and acidic residues" evidence="6">
    <location>
        <begin position="696"/>
        <end position="715"/>
    </location>
</feature>
<evidence type="ECO:0000256" key="4">
    <source>
        <dbReference type="ARBA" id="ARBA00022840"/>
    </source>
</evidence>
<dbReference type="InterPro" id="IPR014001">
    <property type="entry name" value="Helicase_ATP-bd"/>
</dbReference>
<dbReference type="GO" id="GO:0005524">
    <property type="term" value="F:ATP binding"/>
    <property type="evidence" value="ECO:0007669"/>
    <property type="project" value="UniProtKB-KW"/>
</dbReference>
<feature type="region of interest" description="Disordered" evidence="6">
    <location>
        <begin position="437"/>
        <end position="462"/>
    </location>
</feature>
<dbReference type="PROSITE" id="PS51194">
    <property type="entry name" value="HELICASE_CTER"/>
    <property type="match status" value="1"/>
</dbReference>
<evidence type="ECO:0000256" key="5">
    <source>
        <dbReference type="ARBA" id="ARBA00023242"/>
    </source>
</evidence>
<proteinExistence type="predicted"/>
<evidence type="ECO:0008006" key="11">
    <source>
        <dbReference type="Google" id="ProtNLM"/>
    </source>
</evidence>
<dbReference type="PROSITE" id="PS51192">
    <property type="entry name" value="HELICASE_ATP_BIND_1"/>
    <property type="match status" value="1"/>
</dbReference>
<gene>
    <name evidence="9" type="ORF">EVG20_g3685</name>
</gene>
<dbReference type="Gene3D" id="3.40.50.300">
    <property type="entry name" value="P-loop containing nucleotide triphosphate hydrolases"/>
    <property type="match status" value="1"/>
</dbReference>
<keyword evidence="4" id="KW-0067">ATP-binding</keyword>
<feature type="region of interest" description="Disordered" evidence="6">
    <location>
        <begin position="164"/>
        <end position="313"/>
    </location>
</feature>
<dbReference type="SUPFAM" id="SSF54160">
    <property type="entry name" value="Chromo domain-like"/>
    <property type="match status" value="1"/>
</dbReference>
<dbReference type="STRING" id="205917.A0A4Y9Z2J7"/>
<evidence type="ECO:0000256" key="3">
    <source>
        <dbReference type="ARBA" id="ARBA00022801"/>
    </source>
</evidence>
<evidence type="ECO:0000259" key="7">
    <source>
        <dbReference type="PROSITE" id="PS51192"/>
    </source>
</evidence>
<sequence length="1827" mass="205351">MPEIPSSDPLERFSYGKTSPAPSNGAPSSLTSLGSPEREAKSASRKLVPYVEVVRLTPAQRSQYKSVEERLDEDADSYEPQPVQILGEYKDDSTLWYFATHDDGIAHKYEAKDFTSKFPDLVDAYKRKKNKGKLAPFDPSATYVHPSSRIRIALNFAQLKRQAKSRKKSVESDGDEQWENQTSEDEEEQEVEDFIDDDTPQPPRRNTRAAANKAAKSSRALPFSPKRTRGHGRKAVSLSDESEAEAESPAEQAAGTRRSTRARKAVQRGGADDEGYEESGSDDDSDEYQQSGRKKAKSGLTVKRRAKTSNPAYGHIRSIEDFEYHPRDVDDPYTKPLRAHRGICEKCHWQPAHILLAKEQKRGRKGKGRKKKVDEDDDDEEEDEMQKLESLGGWVRWYVNLAEPHHNSHWHCLASTQRSEILKAAQERDRAEWMEDKAKNGEDEDEPMEISGPNGNKVGPQKRPGLTPYQTTEFICAACVKGGTCMGCLETALEPETVTSRPTPAPAEIPSHPLDTDVQMLDENAASTSGKTLDSAPAPASAIPDELVFRCITCKRIAHYAHLPAEDDMQDDDGEVDKVAVARRYQTVNQWNCADCFSYVYRLDKILAWRPFPSTAVEPPLPPGEAPNYKANLPREYLVKWEDRSYRRTQWVPHGWLSAKSPQKLRHFLMHGSSVELLSEAVKDEEVANEVAEGGVGKDVEESRDSSLKPDEPLRETGYSLDPIPDAERRIPPAWKTVDRVLDVLLWTPKLKKKPAKGGKLGNKKIVESDSEAEAEWEATFEHGEEPRTEYTTPLDDWLREKEADLEESDIDKVVWAFMKWDELGYDEATWDSPPRKGEPGYSAFEAAFERLVASQHVNITKRSKSEYRVFDERRKGGYRSKALDRDEQEQPKLGQSDQLKLMDFQIDGYNWLCGNWWDHQPCILADEMGLGKTVQIATFVGTIVDRWKAAPILVVVPNSTITNWVREFARWAPKLRVVPFYGEAKAREIIKRYELTHSRPVVGTTDTKFHVLVTTYDNLSNAKDSASVFKRVQRWEALIVDEGQRLKNDNSLLFKKLNELSIVHRIIMTGTPLNNNIRELFNLMNFLDPNEWNDLEALEKEHEELTEELVKQLHNRLRPYFLRRVKAEVLKLPHKNEVIVPVSLTPLQKEIYKSILSKNVSLLMSLTQSLAKSKVSLKRTNLNNILMELRKCIQHPYIVSHEIEPKGLSIADAHEKLIAASAKFRLLKILLPKLRARGHRVLLFSQFVIALNVIEDFLIGEGVKYLRLDGNTKQVDRQKGMDEFNRPDSDVFIYLLTTRAGGVGINLWSADTVIIFDPDYNPHQAIARAHRYGQTKPCLVFKLMAKDTAEERIMQAGKKKLILDHVIVQKMDEEAGEDVQSILTYGAKALFEEGESARDINYTDNDVDNLIEKTEREGDGQDAAAESGMTFSFAKVWAAEKDNLEEMADDKPEAADQVDSWAQTLQRIAAQRAMVETAEATGRGVRRKAAAWASKPQQSIFLEDTPTKPKPKGASKAPRRSQSRASDDSEFNVDASSLSSVDDDSDSGVPESVPGVPRDKGKSKEPGPSAVPQLLAPQVPTKTTPDENECSLCQSVHEGPCIMTENSENMAEYRRVLLYDNTEPVEERRAAIRIIDEVLNRRGKSYLIADQPLRLVDPAVPAPPPIPTKKPEVRHDAVSARNAHSSEPRKSNQSLKPTNGASHGSSRKQQLATIRPAVPQPVAGPSSVPISNTSSTALKRPATSAENGEPKRKKNKMDTSICAVCGRSPLHLIKDCPIVAEGPKSISKAIARLDQIPEQDMVVRTLQKLLKKQKKKLLLSADGEKH</sequence>